<evidence type="ECO:0000256" key="1">
    <source>
        <dbReference type="SAM" id="MobiDB-lite"/>
    </source>
</evidence>
<feature type="compositionally biased region" description="Basic and acidic residues" evidence="1">
    <location>
        <begin position="49"/>
        <end position="65"/>
    </location>
</feature>
<organism evidence="3 4">
    <name type="scientific">Streptomyces tardus</name>
    <dbReference type="NCBI Taxonomy" id="2780544"/>
    <lineage>
        <taxon>Bacteria</taxon>
        <taxon>Bacillati</taxon>
        <taxon>Actinomycetota</taxon>
        <taxon>Actinomycetes</taxon>
        <taxon>Kitasatosporales</taxon>
        <taxon>Streptomycetaceae</taxon>
        <taxon>Streptomyces</taxon>
    </lineage>
</organism>
<reference evidence="3" key="1">
    <citation type="submission" date="2021-06" db="EMBL/GenBank/DDBJ databases">
        <title>Sequencing of actinobacteria type strains.</title>
        <authorList>
            <person name="Nguyen G.-S."/>
            <person name="Wentzel A."/>
        </authorList>
    </citation>
    <scope>NUCLEOTIDE SEQUENCE</scope>
    <source>
        <strain evidence="3">P38-E01</strain>
    </source>
</reference>
<accession>A0A949JFF7</accession>
<name>A0A949JFF7_9ACTN</name>
<gene>
    <name evidence="3" type="ORF">JGS22_008110</name>
</gene>
<evidence type="ECO:0000313" key="3">
    <source>
        <dbReference type="EMBL" id="MBU7597585.1"/>
    </source>
</evidence>
<dbReference type="SUPFAM" id="SSF53474">
    <property type="entry name" value="alpha/beta-Hydrolases"/>
    <property type="match status" value="1"/>
</dbReference>
<dbReference type="PROSITE" id="PS51257">
    <property type="entry name" value="PROKAR_LIPOPROTEIN"/>
    <property type="match status" value="1"/>
</dbReference>
<dbReference type="AlphaFoldDB" id="A0A949JFF7"/>
<feature type="region of interest" description="Disordered" evidence="1">
    <location>
        <begin position="27"/>
        <end position="71"/>
    </location>
</feature>
<feature type="region of interest" description="Disordered" evidence="1">
    <location>
        <begin position="278"/>
        <end position="320"/>
    </location>
</feature>
<dbReference type="InterPro" id="IPR029058">
    <property type="entry name" value="AB_hydrolase_fold"/>
</dbReference>
<dbReference type="Gene3D" id="3.40.50.1820">
    <property type="entry name" value="alpha/beta hydrolase"/>
    <property type="match status" value="1"/>
</dbReference>
<proteinExistence type="predicted"/>
<dbReference type="EMBL" id="JAELVF020000001">
    <property type="protein sequence ID" value="MBU7597585.1"/>
    <property type="molecule type" value="Genomic_DNA"/>
</dbReference>
<feature type="compositionally biased region" description="Gly residues" evidence="1">
    <location>
        <begin position="27"/>
        <end position="41"/>
    </location>
</feature>
<dbReference type="Pfam" id="PF12740">
    <property type="entry name" value="PETase"/>
    <property type="match status" value="1"/>
</dbReference>
<dbReference type="InterPro" id="IPR041127">
    <property type="entry name" value="PET_hydrolase/cutinase-like"/>
</dbReference>
<dbReference type="GO" id="GO:0016787">
    <property type="term" value="F:hydrolase activity"/>
    <property type="evidence" value="ECO:0007669"/>
    <property type="project" value="UniProtKB-KW"/>
</dbReference>
<feature type="domain" description="PET hydrolase/cutinase-like" evidence="2">
    <location>
        <begin position="64"/>
        <end position="313"/>
    </location>
</feature>
<evidence type="ECO:0000259" key="2">
    <source>
        <dbReference type="Pfam" id="PF12740"/>
    </source>
</evidence>
<evidence type="ECO:0000313" key="4">
    <source>
        <dbReference type="Proteomes" id="UP000694501"/>
    </source>
</evidence>
<keyword evidence="4" id="KW-1185">Reference proteome</keyword>
<dbReference type="RefSeq" id="WP_211041816.1">
    <property type="nucleotide sequence ID" value="NZ_JAELVF020000001.1"/>
</dbReference>
<comment type="caution">
    <text evidence="3">The sequence shown here is derived from an EMBL/GenBank/DDBJ whole genome shotgun (WGS) entry which is preliminary data.</text>
</comment>
<dbReference type="Proteomes" id="UP000694501">
    <property type="component" value="Unassembled WGS sequence"/>
</dbReference>
<keyword evidence="3" id="KW-0378">Hydrolase</keyword>
<protein>
    <submittedName>
        <fullName evidence="3">Dienelactone hydrolase family protein</fullName>
    </submittedName>
</protein>
<sequence length="320" mass="32756">MTRRRAAFGAAMAALVLTMGGCGSTDGEGGDGGGGAGGAAGGSLPTGPLERDEAAENGPLERDEAAENGPLEVRTEELSAEDVDGFGGGTLYYPARGGSYAVVAAAPGLGADESMVAWYGEVLASHGFVTLTMNTDTVNDSPDQRGAQILDALDHIVEDSVAADRVDGRRLGVLGHSMGGGGALAAAHERTAIRAAVALTPYYEGEIDDWSRVGAAGLVIGGEGDEIAPVSDHAEPLHDGLDGARERAYLVLRGDHFVTNTPSRIVTEQVVGWMQRFLSQPPAGGGEGDHRGALCPAPEHDDEEVVESRDSCPHSGAGDD</sequence>